<evidence type="ECO:0000256" key="6">
    <source>
        <dbReference type="ARBA" id="ARBA00022771"/>
    </source>
</evidence>
<dbReference type="SUPFAM" id="SSF57667">
    <property type="entry name" value="beta-beta-alpha zinc fingers"/>
    <property type="match status" value="1"/>
</dbReference>
<feature type="region of interest" description="Disordered" evidence="13">
    <location>
        <begin position="476"/>
        <end position="560"/>
    </location>
</feature>
<evidence type="ECO:0000256" key="14">
    <source>
        <dbReference type="SAM" id="SignalP"/>
    </source>
</evidence>
<evidence type="ECO:0000256" key="13">
    <source>
        <dbReference type="SAM" id="MobiDB-lite"/>
    </source>
</evidence>
<evidence type="ECO:0000256" key="10">
    <source>
        <dbReference type="ARBA" id="ARBA00023273"/>
    </source>
</evidence>
<dbReference type="AlphaFoldDB" id="A0A8J6KHW5"/>
<feature type="compositionally biased region" description="Acidic residues" evidence="13">
    <location>
        <begin position="494"/>
        <end position="503"/>
    </location>
</feature>
<feature type="signal peptide" evidence="14">
    <location>
        <begin position="1"/>
        <end position="19"/>
    </location>
</feature>
<dbReference type="InterPro" id="IPR036236">
    <property type="entry name" value="Znf_C2H2_sf"/>
</dbReference>
<comment type="caution">
    <text evidence="16">The sequence shown here is derived from an EMBL/GenBank/DDBJ whole genome shotgun (WGS) entry which is preliminary data.</text>
</comment>
<feature type="coiled-coil region" evidence="12">
    <location>
        <begin position="234"/>
        <end position="339"/>
    </location>
</feature>
<dbReference type="PROSITE" id="PS50157">
    <property type="entry name" value="ZINC_FINGER_C2H2_2"/>
    <property type="match status" value="1"/>
</dbReference>
<evidence type="ECO:0000259" key="15">
    <source>
        <dbReference type="PROSITE" id="PS50157"/>
    </source>
</evidence>
<dbReference type="InterPro" id="IPR058883">
    <property type="entry name" value="DZIP1_dom"/>
</dbReference>
<feature type="chain" id="PRO_5035238390" description="C2H2-type domain-containing protein" evidence="14">
    <location>
        <begin position="20"/>
        <end position="560"/>
    </location>
</feature>
<dbReference type="Gene3D" id="3.30.160.60">
    <property type="entry name" value="Classic Zinc Finger"/>
    <property type="match status" value="1"/>
</dbReference>
<dbReference type="Pfam" id="PF13815">
    <property type="entry name" value="Dzip-like_N"/>
    <property type="match status" value="1"/>
</dbReference>
<dbReference type="EMBL" id="WNTK01000001">
    <property type="protein sequence ID" value="KAG9492170.1"/>
    <property type="molecule type" value="Genomic_DNA"/>
</dbReference>
<dbReference type="GO" id="GO:0005814">
    <property type="term" value="C:centriole"/>
    <property type="evidence" value="ECO:0007669"/>
    <property type="project" value="UniProtKB-SubCell"/>
</dbReference>
<feature type="domain" description="C2H2-type" evidence="15">
    <location>
        <begin position="201"/>
        <end position="229"/>
    </location>
</feature>
<dbReference type="Proteomes" id="UP000770717">
    <property type="component" value="Unassembled WGS sequence"/>
</dbReference>
<evidence type="ECO:0000256" key="8">
    <source>
        <dbReference type="ARBA" id="ARBA00023054"/>
    </source>
</evidence>
<keyword evidence="9" id="KW-0206">Cytoskeleton</keyword>
<evidence type="ECO:0000256" key="11">
    <source>
        <dbReference type="PROSITE-ProRule" id="PRU00042"/>
    </source>
</evidence>
<evidence type="ECO:0000256" key="12">
    <source>
        <dbReference type="SAM" id="Coils"/>
    </source>
</evidence>
<dbReference type="InterPro" id="IPR013087">
    <property type="entry name" value="Znf_C2H2_type"/>
</dbReference>
<dbReference type="InterPro" id="IPR032714">
    <property type="entry name" value="DZIP1_N"/>
</dbReference>
<evidence type="ECO:0000256" key="7">
    <source>
        <dbReference type="ARBA" id="ARBA00022833"/>
    </source>
</evidence>
<dbReference type="GO" id="GO:0060271">
    <property type="term" value="P:cilium assembly"/>
    <property type="evidence" value="ECO:0007669"/>
    <property type="project" value="UniProtKB-ARBA"/>
</dbReference>
<evidence type="ECO:0000313" key="16">
    <source>
        <dbReference type="EMBL" id="KAG9492170.1"/>
    </source>
</evidence>
<dbReference type="PANTHER" id="PTHR21502">
    <property type="entry name" value="ZINC FINGER PROTEIN DZIP1"/>
    <property type="match status" value="1"/>
</dbReference>
<gene>
    <name evidence="16" type="ORF">GDO78_000599</name>
</gene>
<keyword evidence="6 11" id="KW-0863">Zinc-finger</keyword>
<dbReference type="Pfam" id="PF25977">
    <property type="entry name" value="DZIP1"/>
    <property type="match status" value="1"/>
</dbReference>
<keyword evidence="8 12" id="KW-0175">Coiled coil</keyword>
<dbReference type="PANTHER" id="PTHR21502:SF5">
    <property type="entry name" value="CILIUM ASSEMBLY PROTEIN DZIP1"/>
    <property type="match status" value="1"/>
</dbReference>
<keyword evidence="17" id="KW-1185">Reference proteome</keyword>
<keyword evidence="4" id="KW-0963">Cytoplasm</keyword>
<comment type="similarity">
    <text evidence="3">Belongs to the DZIP C2H2-type zinc-finger protein family.</text>
</comment>
<feature type="coiled-coil region" evidence="12">
    <location>
        <begin position="144"/>
        <end position="185"/>
    </location>
</feature>
<evidence type="ECO:0000256" key="3">
    <source>
        <dbReference type="ARBA" id="ARBA00009131"/>
    </source>
</evidence>
<evidence type="ECO:0000256" key="4">
    <source>
        <dbReference type="ARBA" id="ARBA00022490"/>
    </source>
</evidence>
<feature type="compositionally biased region" description="Polar residues" evidence="13">
    <location>
        <begin position="483"/>
        <end position="492"/>
    </location>
</feature>
<evidence type="ECO:0000313" key="17">
    <source>
        <dbReference type="Proteomes" id="UP000770717"/>
    </source>
</evidence>
<dbReference type="GO" id="GO:0005737">
    <property type="term" value="C:cytoplasm"/>
    <property type="evidence" value="ECO:0007669"/>
    <property type="project" value="TreeGrafter"/>
</dbReference>
<keyword evidence="14" id="KW-0732">Signal</keyword>
<evidence type="ECO:0000256" key="9">
    <source>
        <dbReference type="ARBA" id="ARBA00023212"/>
    </source>
</evidence>
<organism evidence="16 17">
    <name type="scientific">Eleutherodactylus coqui</name>
    <name type="common">Puerto Rican coqui</name>
    <dbReference type="NCBI Taxonomy" id="57060"/>
    <lineage>
        <taxon>Eukaryota</taxon>
        <taxon>Metazoa</taxon>
        <taxon>Chordata</taxon>
        <taxon>Craniata</taxon>
        <taxon>Vertebrata</taxon>
        <taxon>Euteleostomi</taxon>
        <taxon>Amphibia</taxon>
        <taxon>Batrachia</taxon>
        <taxon>Anura</taxon>
        <taxon>Neobatrachia</taxon>
        <taxon>Hyloidea</taxon>
        <taxon>Eleutherodactylidae</taxon>
        <taxon>Eleutherodactylinae</taxon>
        <taxon>Eleutherodactylus</taxon>
        <taxon>Eleutherodactylus</taxon>
    </lineage>
</organism>
<dbReference type="OrthoDB" id="515971at2759"/>
<dbReference type="GO" id="GO:0008270">
    <property type="term" value="F:zinc ion binding"/>
    <property type="evidence" value="ECO:0007669"/>
    <property type="project" value="UniProtKB-KW"/>
</dbReference>
<name>A0A8J6KHW5_ELECQ</name>
<dbReference type="GO" id="GO:0036064">
    <property type="term" value="C:ciliary basal body"/>
    <property type="evidence" value="ECO:0007669"/>
    <property type="project" value="TreeGrafter"/>
</dbReference>
<reference evidence="16" key="1">
    <citation type="thesis" date="2020" institute="ProQuest LLC" country="789 East Eisenhower Parkway, Ann Arbor, MI, USA">
        <title>Comparative Genomics and Chromosome Evolution.</title>
        <authorList>
            <person name="Mudd A.B."/>
        </authorList>
    </citation>
    <scope>NUCLEOTIDE SEQUENCE</scope>
    <source>
        <strain evidence="16">HN-11 Male</strain>
        <tissue evidence="16">Kidney and liver</tissue>
    </source>
</reference>
<feature type="compositionally biased region" description="Polar residues" evidence="13">
    <location>
        <begin position="428"/>
        <end position="437"/>
    </location>
</feature>
<comment type="subcellular location">
    <subcellularLocation>
        <location evidence="2">Cytoplasm</location>
        <location evidence="2">Cytoskeleton</location>
        <location evidence="2">Cilium basal body</location>
    </subcellularLocation>
    <subcellularLocation>
        <location evidence="1">Cytoplasm</location>
        <location evidence="1">Cytoskeleton</location>
        <location evidence="1">Microtubule organizing center</location>
        <location evidence="1">Centrosome</location>
        <location evidence="1">Centriole</location>
    </subcellularLocation>
</comment>
<keyword evidence="5" id="KW-0479">Metal-binding</keyword>
<evidence type="ECO:0000256" key="5">
    <source>
        <dbReference type="ARBA" id="ARBA00022723"/>
    </source>
</evidence>
<protein>
    <recommendedName>
        <fullName evidence="15">C2H2-type domain-containing protein</fullName>
    </recommendedName>
</protein>
<keyword evidence="10" id="KW-0966">Cell projection</keyword>
<proteinExistence type="inferred from homology"/>
<accession>A0A8J6KHW5</accession>
<dbReference type="InterPro" id="IPR051241">
    <property type="entry name" value="DZIP_RILPL"/>
</dbReference>
<keyword evidence="7" id="KW-0862">Zinc</keyword>
<evidence type="ECO:0000256" key="1">
    <source>
        <dbReference type="ARBA" id="ARBA00004114"/>
    </source>
</evidence>
<dbReference type="PROSITE" id="PS00028">
    <property type="entry name" value="ZINC_FINGER_C2H2_1"/>
    <property type="match status" value="1"/>
</dbReference>
<feature type="region of interest" description="Disordered" evidence="13">
    <location>
        <begin position="428"/>
        <end position="453"/>
    </location>
</feature>
<sequence>MLLPRLGWFILLFLEPFYDNVYYPLEPEKAQMSPDMLRTPWIPRPSTPNRMPSYNHDSRFKFRTRHESVDWRRIGAIDADRLANELDFVTLQENIMGITFCNIGNEKCPHCHSSLDPVLLKLFRLSQYTIEYLLHTQEYLTTNLQTLEEKVRATLAETEQVQAKMVKQTQEVKALKEDCKRKKKIISTQQMLISTSAGPYHKCQHCEKAFMNHSYLQSHMTRRHPGEQQHVQASNNLQHEMNCLKEELQLTKSQLEAEHKAHLEKISQMQENEHRKTTELNILKEFDNWKKEEREKFEEELNKVREMFMKELKEVTSKNSCLENKNPSLTNELRKVLEQGVVEKLESLGVKPGVRGVPSDHFNRILDAVETFREEKEKLIPEFPKIRQNLIKHIDQKVEERASATVLKLNSGSQLFTDVFSTIKSPTLRSMSSNSLPKQKRSRTSILKSSNEELRTEPRYPIPVISSTPKIKLVSSKEARLTKPSSITTPPFSSDDDESDLQDESVQLHKHYSSLKSKSSLNGKVNIGFTTTESESDGSVLEEIKPQLAQKRAPAKPPRG</sequence>
<evidence type="ECO:0000256" key="2">
    <source>
        <dbReference type="ARBA" id="ARBA00004120"/>
    </source>
</evidence>